<dbReference type="EC" id="2.8.1.11" evidence="14"/>
<dbReference type="FunFam" id="3.40.50.720:FF:000033">
    <property type="entry name" value="Adenylyltransferase and sulfurtransferase MOCS3"/>
    <property type="match status" value="1"/>
</dbReference>
<evidence type="ECO:0000256" key="14">
    <source>
        <dbReference type="HAMAP-Rule" id="MF_03049"/>
    </source>
</evidence>
<feature type="binding site" evidence="14">
    <location>
        <position position="132"/>
    </location>
    <ligand>
        <name>ATP</name>
        <dbReference type="ChEBI" id="CHEBI:30616"/>
    </ligand>
</feature>
<dbReference type="UniPathway" id="UPA00988"/>
<feature type="binding site" evidence="14">
    <location>
        <position position="305"/>
    </location>
    <ligand>
        <name>Zn(2+)</name>
        <dbReference type="ChEBI" id="CHEBI:29105"/>
    </ligand>
</feature>
<feature type="binding site" evidence="14">
    <location>
        <position position="228"/>
    </location>
    <ligand>
        <name>Zn(2+)</name>
        <dbReference type="ChEBI" id="CHEBI:29105"/>
    </ligand>
</feature>
<feature type="binding site" evidence="14">
    <location>
        <begin position="176"/>
        <end position="177"/>
    </location>
    <ligand>
        <name>ATP</name>
        <dbReference type="ChEBI" id="CHEBI:30616"/>
    </ligand>
</feature>
<feature type="binding site" evidence="14">
    <location>
        <begin position="115"/>
        <end position="119"/>
    </location>
    <ligand>
        <name>ATP</name>
        <dbReference type="ChEBI" id="CHEBI:30616"/>
    </ligand>
</feature>
<keyword evidence="3 14" id="KW-0808">Transferase</keyword>
<evidence type="ECO:0000256" key="12">
    <source>
        <dbReference type="ARBA" id="ARBA00023268"/>
    </source>
</evidence>
<evidence type="ECO:0000256" key="3">
    <source>
        <dbReference type="ARBA" id="ARBA00022679"/>
    </source>
</evidence>
<evidence type="ECO:0000313" key="17">
    <source>
        <dbReference type="Proteomes" id="UP000504637"/>
    </source>
</evidence>
<dbReference type="PANTHER" id="PTHR10953:SF102">
    <property type="entry name" value="ADENYLYLTRANSFERASE AND SULFURTRANSFERASE MOCS3"/>
    <property type="match status" value="1"/>
</dbReference>
<comment type="subcellular location">
    <subcellularLocation>
        <location evidence="1">Cytoplasm</location>
        <location evidence="1">Cytosol</location>
    </subcellularLocation>
</comment>
<evidence type="ECO:0000256" key="6">
    <source>
        <dbReference type="ARBA" id="ARBA00022723"/>
    </source>
</evidence>
<dbReference type="PROSITE" id="PS50206">
    <property type="entry name" value="RHODANESE_3"/>
    <property type="match status" value="1"/>
</dbReference>
<dbReference type="GO" id="GO:0046872">
    <property type="term" value="F:metal ion binding"/>
    <property type="evidence" value="ECO:0007669"/>
    <property type="project" value="UniProtKB-KW"/>
</dbReference>
<keyword evidence="7 14" id="KW-0547">Nucleotide-binding</keyword>
<feature type="coiled-coil region" evidence="15">
    <location>
        <begin position="8"/>
        <end position="35"/>
    </location>
</feature>
<comment type="pathway">
    <text evidence="14">Cofactor biosynthesis; molybdopterin biosynthesis.</text>
</comment>
<keyword evidence="4 14" id="KW-0819">tRNA processing</keyword>
<evidence type="ECO:0000256" key="11">
    <source>
        <dbReference type="ARBA" id="ARBA00023150"/>
    </source>
</evidence>
<feature type="domain" description="Rhodanese" evidence="16">
    <location>
        <begin position="355"/>
        <end position="453"/>
    </location>
</feature>
<dbReference type="OrthoDB" id="10261062at2759"/>
<dbReference type="UniPathway" id="UPA00344"/>
<comment type="function">
    <text evidence="14">Plays a central role in 2-thiolation of mcm(5)S(2)U at tRNA wobble positions of cytosolic tRNA(Lys), tRNA(Glu) and tRNA(Gln). Also essential during biosynthesis of the molybdenum cofactor. Acts by mediating the C-terminal thiocarboxylation of sulfur carriers urm1 and MOCS2A. Its N-terminus first activates urm1 and MOCS2A as acyl-adenylates (-COAMP), then the persulfide sulfur on the catalytic cysteine is transferred to urm1 and MOCS2A to form thiocarboxylation (-COSH) of their C-terminus. The reaction probably involves hydrogen sulfide that is generated from the persulfide intermediate and that acts as nucleophile towards urm1 and MOCS2A. Subsequently, a transient disulfide bond is formed. Does not use thiosulfate as sulfur donor; nfs1 probably acting as a sulfur donor for thiocarboxylation reactions.</text>
</comment>
<keyword evidence="5" id="KW-0548">Nucleotidyltransferase</keyword>
<feature type="binding site" evidence="14">
    <location>
        <position position="308"/>
    </location>
    <ligand>
        <name>Zn(2+)</name>
        <dbReference type="ChEBI" id="CHEBI:29105"/>
    </ligand>
</feature>
<keyword evidence="8" id="KW-0833">Ubl conjugation pathway</keyword>
<keyword evidence="17" id="KW-1185">Reference proteome</keyword>
<keyword evidence="9 14" id="KW-0862">Zinc</keyword>
<evidence type="ECO:0000256" key="8">
    <source>
        <dbReference type="ARBA" id="ARBA00022786"/>
    </source>
</evidence>
<evidence type="ECO:0000256" key="9">
    <source>
        <dbReference type="ARBA" id="ARBA00022833"/>
    </source>
</evidence>
<dbReference type="EC" id="2.7.7.80" evidence="14"/>
<dbReference type="Proteomes" id="UP000504637">
    <property type="component" value="Unplaced"/>
</dbReference>
<dbReference type="GO" id="GO:0002143">
    <property type="term" value="P:tRNA wobble position uridine thiolation"/>
    <property type="evidence" value="ECO:0007669"/>
    <property type="project" value="InterPro"/>
</dbReference>
<comment type="cofactor">
    <cofactor evidence="14">
        <name>Zn(2+)</name>
        <dbReference type="ChEBI" id="CHEBI:29105"/>
    </cofactor>
    <text evidence="14">Binds 1 zinc ion per subunit.</text>
</comment>
<evidence type="ECO:0000256" key="7">
    <source>
        <dbReference type="ARBA" id="ARBA00022741"/>
    </source>
</evidence>
<dbReference type="CDD" id="cd00757">
    <property type="entry name" value="ThiF_MoeB_HesA_family"/>
    <property type="match status" value="1"/>
</dbReference>
<dbReference type="GO" id="GO:0004792">
    <property type="term" value="F:thiosulfate-cyanide sulfurtransferase activity"/>
    <property type="evidence" value="ECO:0007669"/>
    <property type="project" value="TreeGrafter"/>
</dbReference>
<comment type="function">
    <text evidence="13">Plays a central role in 2-thiolation of mcm(5)S(2)U at tRNA wobble positions of cytosolic tRNA(Lys), tRNA(Glu) and tRNA(Gln). Also essential during biosynthesis of the molybdenum cofactor. Acts by mediating the C-terminal thiocarboxylation of sulfur carriers urm1 and mocs2a. Its N-terminus first activates urm1 and mocs2a as acyl-adenylates (-COAMP), then the persulfide sulfur on the catalytic cysteine is transferred to urm1 and mocs2a to form thiocarboxylation (-COSH) of their C-terminus. The reaction probably involves hydrogen sulfide that is generated from the persulfide intermediate and that acts as a nucleophile towards urm1 and mocs2a. Subsequently, a transient disulfide bond is formed. Does not use thiosulfate as sulfur donor; nfs1 probably acting as a sulfur donor for thiocarboxylation reactions.</text>
</comment>
<evidence type="ECO:0000313" key="18">
    <source>
        <dbReference type="RefSeq" id="XP_033457612.1"/>
    </source>
</evidence>
<gene>
    <name evidence="14" type="primary">uba4</name>
    <name evidence="14" type="synonym">cnxF</name>
    <name evidence="18" type="ORF">K489DRAFT_323546</name>
</gene>
<protein>
    <recommendedName>
        <fullName evidence="14">Adenylyltransferase and sulfurtransferase uba4</fullName>
    </recommendedName>
    <alternativeName>
        <fullName evidence="14">Common component for nitrate reductase and xanthine dehydrogenase protein F</fullName>
    </alternativeName>
    <alternativeName>
        <fullName evidence="14">Ubiquitin-like protein activator 4</fullName>
    </alternativeName>
    <domain>
        <recommendedName>
            <fullName evidence="14">Molybdopterin-synthase adenylyltransferase</fullName>
            <ecNumber evidence="14">2.7.7.80</ecNumber>
        </recommendedName>
        <alternativeName>
            <fullName evidence="14">Adenylyltransferase uba4</fullName>
        </alternativeName>
        <alternativeName>
            <fullName evidence="14">Sulfur carrier protein MOCS2A adenylyltransferase</fullName>
        </alternativeName>
    </domain>
    <domain>
        <recommendedName>
            <fullName evidence="14">Molybdopterin-synthase sulfurtransferase</fullName>
            <ecNumber evidence="14">2.8.1.11</ecNumber>
        </recommendedName>
        <alternativeName>
            <fullName evidence="14">Sulfurtransferase uba4</fullName>
        </alternativeName>
        <alternativeName>
            <fullName evidence="14">Sulfur carrier protein MOCS2A sulfurtransferase</fullName>
        </alternativeName>
    </domain>
</protein>
<dbReference type="RefSeq" id="XP_033457612.1">
    <property type="nucleotide sequence ID" value="XM_033601703.1"/>
</dbReference>
<proteinExistence type="inferred from homology"/>
<feature type="binding site" evidence="14">
    <location>
        <position position="108"/>
    </location>
    <ligand>
        <name>ATP</name>
        <dbReference type="ChEBI" id="CHEBI:30616"/>
    </ligand>
</feature>
<dbReference type="Pfam" id="PF00899">
    <property type="entry name" value="ThiF"/>
    <property type="match status" value="1"/>
</dbReference>
<organism evidence="18">
    <name type="scientific">Dissoconium aciculare CBS 342.82</name>
    <dbReference type="NCBI Taxonomy" id="1314786"/>
    <lineage>
        <taxon>Eukaryota</taxon>
        <taxon>Fungi</taxon>
        <taxon>Dikarya</taxon>
        <taxon>Ascomycota</taxon>
        <taxon>Pezizomycotina</taxon>
        <taxon>Dothideomycetes</taxon>
        <taxon>Dothideomycetidae</taxon>
        <taxon>Mycosphaerellales</taxon>
        <taxon>Dissoconiaceae</taxon>
        <taxon>Dissoconium</taxon>
    </lineage>
</organism>
<evidence type="ECO:0000256" key="2">
    <source>
        <dbReference type="ARBA" id="ARBA00022490"/>
    </source>
</evidence>
<accession>A0A6J3LXV5</accession>
<feature type="binding site" evidence="14">
    <location>
        <position position="225"/>
    </location>
    <ligand>
        <name>Zn(2+)</name>
        <dbReference type="ChEBI" id="CHEBI:29105"/>
    </ligand>
</feature>
<dbReference type="GO" id="GO:0005524">
    <property type="term" value="F:ATP binding"/>
    <property type="evidence" value="ECO:0007669"/>
    <property type="project" value="UniProtKB-KW"/>
</dbReference>
<sequence length="455" mass="49271">MGEENAHVASLRANVLALEKQLRALKAELATAEEAHIVRPVDTAKGQWPLTGGEFQRYGRAMIMREVGLSGQLSLKNAKVLIVGLGGLGCPAAAYLAGAGVGTLGLIDGDVVEVSNLHRQVAHTTDRIGMHKVESAKTYLEALNPLVRYQCYPVHLTPEMAIKTFEQYDLVLDCTDHPTSRYLISDACVLTGRPLVSAAALKSDGQLIVLNHPARPPGDPLGGPCYRCIFPKPPPAETIVSCGEGGVLGPVVGAMGVLQALEAIKVLTKQTVPVEGAPRATLLLFAAFSQPQFRSLRMRARSATCAACSASATVQRSSLESGSFDYLTFCGMTSPLKLLSPEYRIRTQDFAQLCKQGKVSLIDVRDETQFGICALPDSTNIPWNGRPDAWLTKAKDSGLLNNESPECFIICRYGNDSQLAVRRVLEESDLHVKIRDVAGGFKSWREEVDEIWPAY</sequence>
<dbReference type="InterPro" id="IPR028885">
    <property type="entry name" value="MOCS3/Uba4"/>
</dbReference>
<feature type="active site" description="Glycyl thioester intermediate; for adenylyltransferase activity" evidence="14">
    <location>
        <position position="242"/>
    </location>
</feature>
<dbReference type="InterPro" id="IPR045886">
    <property type="entry name" value="ThiF/MoeB/HesA"/>
</dbReference>
<dbReference type="Pfam" id="PF00581">
    <property type="entry name" value="Rhodanese"/>
    <property type="match status" value="1"/>
</dbReference>
<dbReference type="GO" id="GO:0005829">
    <property type="term" value="C:cytosol"/>
    <property type="evidence" value="ECO:0007669"/>
    <property type="project" value="UniProtKB-SubCell"/>
</dbReference>
<evidence type="ECO:0000256" key="15">
    <source>
        <dbReference type="SAM" id="Coils"/>
    </source>
</evidence>
<reference evidence="18" key="2">
    <citation type="submission" date="2020-04" db="EMBL/GenBank/DDBJ databases">
        <authorList>
            <consortium name="NCBI Genome Project"/>
        </authorList>
    </citation>
    <scope>NUCLEOTIDE SEQUENCE</scope>
    <source>
        <strain evidence="18">CBS 342.82</strain>
    </source>
</reference>
<evidence type="ECO:0000256" key="5">
    <source>
        <dbReference type="ARBA" id="ARBA00022695"/>
    </source>
</evidence>
<comment type="catalytic activity">
    <reaction evidence="14">
        <text>[molybdopterin-synthase sulfur-carrier protein]-C-terminal Gly-Gly-AMP + S-sulfanyl-L-cysteinyl-[cysteine desulfurase] + AH2 = [molybdopterin-synthase sulfur-carrier protein]-C-terminal-Gly-aminoethanethioate + L-cysteinyl-[cysteine desulfurase] + A + AMP + 2 H(+)</text>
        <dbReference type="Rhea" id="RHEA:48612"/>
        <dbReference type="Rhea" id="RHEA-COMP:12157"/>
        <dbReference type="Rhea" id="RHEA-COMP:12158"/>
        <dbReference type="Rhea" id="RHEA-COMP:12159"/>
        <dbReference type="Rhea" id="RHEA-COMP:19907"/>
        <dbReference type="ChEBI" id="CHEBI:13193"/>
        <dbReference type="ChEBI" id="CHEBI:15378"/>
        <dbReference type="ChEBI" id="CHEBI:17499"/>
        <dbReference type="ChEBI" id="CHEBI:29950"/>
        <dbReference type="ChEBI" id="CHEBI:61963"/>
        <dbReference type="ChEBI" id="CHEBI:90618"/>
        <dbReference type="ChEBI" id="CHEBI:232372"/>
        <dbReference type="ChEBI" id="CHEBI:456215"/>
        <dbReference type="EC" id="2.8.1.11"/>
    </reaction>
</comment>
<reference evidence="18" key="3">
    <citation type="submission" date="2025-08" db="UniProtKB">
        <authorList>
            <consortium name="RefSeq"/>
        </authorList>
    </citation>
    <scope>IDENTIFICATION</scope>
    <source>
        <strain evidence="18">CBS 342.82</strain>
    </source>
</reference>
<dbReference type="GO" id="GO:0061604">
    <property type="term" value="F:molybdopterin-synthase sulfurtransferase activity"/>
    <property type="evidence" value="ECO:0007669"/>
    <property type="project" value="UniProtKB-EC"/>
</dbReference>
<reference evidence="18" key="1">
    <citation type="submission" date="2020-01" db="EMBL/GenBank/DDBJ databases">
        <authorList>
            <consortium name="DOE Joint Genome Institute"/>
            <person name="Haridas S."/>
            <person name="Albert R."/>
            <person name="Binder M."/>
            <person name="Bloem J."/>
            <person name="Labutti K."/>
            <person name="Salamov A."/>
            <person name="Andreopoulos B."/>
            <person name="Baker S.E."/>
            <person name="Barry K."/>
            <person name="Bills G."/>
            <person name="Bluhm B.H."/>
            <person name="Cannon C."/>
            <person name="Castanera R."/>
            <person name="Culley D.E."/>
            <person name="Daum C."/>
            <person name="Ezra D."/>
            <person name="Gonzalez J.B."/>
            <person name="Henrissat B."/>
            <person name="Kuo A."/>
            <person name="Liang C."/>
            <person name="Lipzen A."/>
            <person name="Lutzoni F."/>
            <person name="Magnuson J."/>
            <person name="Mondo S."/>
            <person name="Nolan M."/>
            <person name="Ohm R."/>
            <person name="Pangilinan J."/>
            <person name="Park H.-J."/>
            <person name="Ramirez L."/>
            <person name="Alfaro M."/>
            <person name="Sun H."/>
            <person name="Tritt A."/>
            <person name="Yoshinaga Y."/>
            <person name="Zwiers L.-H."/>
            <person name="Turgeon B.G."/>
            <person name="Goodwin S.B."/>
            <person name="Spatafora J.W."/>
            <person name="Crous P.W."/>
            <person name="Grigoriev I.V."/>
        </authorList>
    </citation>
    <scope>NUCLEOTIDE SEQUENCE</scope>
    <source>
        <strain evidence="18">CBS 342.82</strain>
    </source>
</reference>
<keyword evidence="12 14" id="KW-0511">Multifunctional enzyme</keyword>
<comment type="similarity">
    <text evidence="14">In the N-terminal section; belongs to the HesA/MoeB/ThiF family. UBA4 subfamily.</text>
</comment>
<dbReference type="GO" id="GO:0061605">
    <property type="term" value="F:molybdopterin-synthase adenylyltransferase activity"/>
    <property type="evidence" value="ECO:0007669"/>
    <property type="project" value="UniProtKB-EC"/>
</dbReference>
<dbReference type="InterPro" id="IPR035985">
    <property type="entry name" value="Ubiquitin-activating_enz"/>
</dbReference>
<feature type="binding site" evidence="14">
    <location>
        <position position="87"/>
    </location>
    <ligand>
        <name>ATP</name>
        <dbReference type="ChEBI" id="CHEBI:30616"/>
    </ligand>
</feature>
<keyword evidence="11 14" id="KW-0501">Molybdenum cofactor biosynthesis</keyword>
<dbReference type="Gene3D" id="3.40.50.720">
    <property type="entry name" value="NAD(P)-binding Rossmann-like Domain"/>
    <property type="match status" value="1"/>
</dbReference>
<dbReference type="GO" id="GO:0006777">
    <property type="term" value="P:Mo-molybdopterin cofactor biosynthetic process"/>
    <property type="evidence" value="ECO:0007669"/>
    <property type="project" value="UniProtKB-UniRule"/>
</dbReference>
<keyword evidence="2 14" id="KW-0963">Cytoplasm</keyword>
<name>A0A6J3LXV5_9PEZI</name>
<dbReference type="InterPro" id="IPR001763">
    <property type="entry name" value="Rhodanese-like_dom"/>
</dbReference>
<evidence type="ECO:0000259" key="16">
    <source>
        <dbReference type="PROSITE" id="PS50206"/>
    </source>
</evidence>
<dbReference type="Gene3D" id="3.40.250.10">
    <property type="entry name" value="Rhodanese-like domain"/>
    <property type="match status" value="1"/>
</dbReference>
<keyword evidence="6 14" id="KW-0479">Metal-binding</keyword>
<dbReference type="AlphaFoldDB" id="A0A6J3LXV5"/>
<feature type="active site" description="Cysteine persulfide intermediate; for sulfurtransferase activity" evidence="14">
    <location>
        <position position="411"/>
    </location>
</feature>
<dbReference type="GO" id="GO:0042292">
    <property type="term" value="F:URM1 activating enzyme activity"/>
    <property type="evidence" value="ECO:0007669"/>
    <property type="project" value="TreeGrafter"/>
</dbReference>
<dbReference type="GO" id="GO:0032447">
    <property type="term" value="P:protein urmylation"/>
    <property type="evidence" value="ECO:0007669"/>
    <property type="project" value="TreeGrafter"/>
</dbReference>
<evidence type="ECO:0000256" key="1">
    <source>
        <dbReference type="ARBA" id="ARBA00004514"/>
    </source>
</evidence>
<keyword evidence="15" id="KW-0175">Coiled coil</keyword>
<keyword evidence="10 14" id="KW-0067">ATP-binding</keyword>
<dbReference type="HAMAP" id="MF_03049">
    <property type="entry name" value="MOCS3_Uba4"/>
    <property type="match status" value="1"/>
</dbReference>
<comment type="pathway">
    <text evidence="14">tRNA modification; 5-methoxycarbonylmethyl-2-thiouridine-tRNA biosynthesis.</text>
</comment>
<dbReference type="PANTHER" id="PTHR10953">
    <property type="entry name" value="UBIQUITIN-ACTIVATING ENZYME E1"/>
    <property type="match status" value="1"/>
</dbReference>
<dbReference type="InterPro" id="IPR000594">
    <property type="entry name" value="ThiF_NAD_FAD-bd"/>
</dbReference>
<dbReference type="SMART" id="SM00450">
    <property type="entry name" value="RHOD"/>
    <property type="match status" value="1"/>
</dbReference>
<evidence type="ECO:0000256" key="4">
    <source>
        <dbReference type="ARBA" id="ARBA00022694"/>
    </source>
</evidence>
<evidence type="ECO:0000256" key="10">
    <source>
        <dbReference type="ARBA" id="ARBA00022840"/>
    </source>
</evidence>
<evidence type="ECO:0000256" key="13">
    <source>
        <dbReference type="ARBA" id="ARBA00043893"/>
    </source>
</evidence>
<comment type="catalytic activity">
    <reaction evidence="14">
        <text>[molybdopterin-synthase sulfur-carrier protein]-C-terminal Gly-Gly + ATP + H(+) = [molybdopterin-synthase sulfur-carrier protein]-C-terminal Gly-Gly-AMP + diphosphate</text>
        <dbReference type="Rhea" id="RHEA:43616"/>
        <dbReference type="Rhea" id="RHEA-COMP:12159"/>
        <dbReference type="Rhea" id="RHEA-COMP:12202"/>
        <dbReference type="ChEBI" id="CHEBI:15378"/>
        <dbReference type="ChEBI" id="CHEBI:30616"/>
        <dbReference type="ChEBI" id="CHEBI:33019"/>
        <dbReference type="ChEBI" id="CHEBI:90618"/>
        <dbReference type="ChEBI" id="CHEBI:90778"/>
        <dbReference type="EC" id="2.7.7.80"/>
    </reaction>
</comment>
<dbReference type="SUPFAM" id="SSF69572">
    <property type="entry name" value="Activating enzymes of the ubiquitin-like proteins"/>
    <property type="match status" value="1"/>
</dbReference>
<dbReference type="InterPro" id="IPR036873">
    <property type="entry name" value="Rhodanese-like_dom_sf"/>
</dbReference>